<evidence type="ECO:0000313" key="5">
    <source>
        <dbReference type="Proteomes" id="UP000177486"/>
    </source>
</evidence>
<comment type="caution">
    <text evidence="4">The sequence shown here is derived from an EMBL/GenBank/DDBJ whole genome shotgun (WGS) entry which is preliminary data.</text>
</comment>
<feature type="transmembrane region" description="Helical" evidence="1">
    <location>
        <begin position="118"/>
        <end position="135"/>
    </location>
</feature>
<dbReference type="InterPro" id="IPR050194">
    <property type="entry name" value="Glycosyltransferase_grp1"/>
</dbReference>
<gene>
    <name evidence="4" type="ORF">A2931_02545</name>
</gene>
<name>A0A1G2EYS4_9BACT</name>
<reference evidence="4 5" key="1">
    <citation type="journal article" date="2016" name="Nat. Commun.">
        <title>Thousands of microbial genomes shed light on interconnected biogeochemical processes in an aquifer system.</title>
        <authorList>
            <person name="Anantharaman K."/>
            <person name="Brown C.T."/>
            <person name="Hug L.A."/>
            <person name="Sharon I."/>
            <person name="Castelle C.J."/>
            <person name="Probst A.J."/>
            <person name="Thomas B.C."/>
            <person name="Singh A."/>
            <person name="Wilkins M.J."/>
            <person name="Karaoz U."/>
            <person name="Brodie E.L."/>
            <person name="Williams K.H."/>
            <person name="Hubbard S.S."/>
            <person name="Banfield J.F."/>
        </authorList>
    </citation>
    <scope>NUCLEOTIDE SEQUENCE [LARGE SCALE GENOMIC DNA]</scope>
</reference>
<evidence type="ECO:0000313" key="4">
    <source>
        <dbReference type="EMBL" id="OGZ30966.1"/>
    </source>
</evidence>
<dbReference type="InterPro" id="IPR028098">
    <property type="entry name" value="Glyco_trans_4-like_N"/>
</dbReference>
<protein>
    <recommendedName>
        <fullName evidence="6">Glycosyl transferase family 1 domain-containing protein</fullName>
    </recommendedName>
</protein>
<dbReference type="GO" id="GO:0016757">
    <property type="term" value="F:glycosyltransferase activity"/>
    <property type="evidence" value="ECO:0007669"/>
    <property type="project" value="InterPro"/>
</dbReference>
<dbReference type="Pfam" id="PF13439">
    <property type="entry name" value="Glyco_transf_4"/>
    <property type="match status" value="1"/>
</dbReference>
<feature type="domain" description="Glycosyl transferase family 1" evidence="2">
    <location>
        <begin position="224"/>
        <end position="385"/>
    </location>
</feature>
<dbReference type="CDD" id="cd03801">
    <property type="entry name" value="GT4_PimA-like"/>
    <property type="match status" value="1"/>
</dbReference>
<dbReference type="Pfam" id="PF00534">
    <property type="entry name" value="Glycos_transf_1"/>
    <property type="match status" value="1"/>
</dbReference>
<dbReference type="SUPFAM" id="SSF53756">
    <property type="entry name" value="UDP-Glycosyltransferase/glycogen phosphorylase"/>
    <property type="match status" value="1"/>
</dbReference>
<dbReference type="Proteomes" id="UP000177486">
    <property type="component" value="Unassembled WGS sequence"/>
</dbReference>
<dbReference type="EMBL" id="MHMQ01000010">
    <property type="protein sequence ID" value="OGZ30966.1"/>
    <property type="molecule type" value="Genomic_DNA"/>
</dbReference>
<evidence type="ECO:0000256" key="1">
    <source>
        <dbReference type="SAM" id="Phobius"/>
    </source>
</evidence>
<proteinExistence type="predicted"/>
<dbReference type="PANTHER" id="PTHR45947">
    <property type="entry name" value="SULFOQUINOVOSYL TRANSFERASE SQD2"/>
    <property type="match status" value="1"/>
</dbReference>
<evidence type="ECO:0000259" key="2">
    <source>
        <dbReference type="Pfam" id="PF00534"/>
    </source>
</evidence>
<organism evidence="4 5">
    <name type="scientific">Candidatus Niyogibacteria bacterium RIFCSPLOWO2_01_FULL_45_48</name>
    <dbReference type="NCBI Taxonomy" id="1801724"/>
    <lineage>
        <taxon>Bacteria</taxon>
        <taxon>Candidatus Niyogiibacteriota</taxon>
    </lineage>
</organism>
<evidence type="ECO:0008006" key="6">
    <source>
        <dbReference type="Google" id="ProtNLM"/>
    </source>
</evidence>
<accession>A0A1G2EYS4</accession>
<dbReference type="AlphaFoldDB" id="A0A1G2EYS4"/>
<dbReference type="InterPro" id="IPR001296">
    <property type="entry name" value="Glyco_trans_1"/>
</dbReference>
<evidence type="ECO:0000259" key="3">
    <source>
        <dbReference type="Pfam" id="PF13439"/>
    </source>
</evidence>
<keyword evidence="1" id="KW-1133">Transmembrane helix</keyword>
<keyword evidence="1" id="KW-0472">Membrane</keyword>
<dbReference type="PANTHER" id="PTHR45947:SF3">
    <property type="entry name" value="SULFOQUINOVOSYL TRANSFERASE SQD2"/>
    <property type="match status" value="1"/>
</dbReference>
<dbReference type="Gene3D" id="3.40.50.2000">
    <property type="entry name" value="Glycogen Phosphorylase B"/>
    <property type="match status" value="2"/>
</dbReference>
<feature type="domain" description="Glycosyltransferase subfamily 4-like N-terminal" evidence="3">
    <location>
        <begin position="39"/>
        <end position="210"/>
    </location>
</feature>
<keyword evidence="1" id="KW-0812">Transmembrane</keyword>
<sequence length="410" mass="46250">MVAKKRILLHNKLKMSELQPKINKPIILIFSTAYLPLTGGAELAIKYITDNLAENFDFVLFTARFSRSLSRFERIGAVEIHRIGFGLPLDKYLLPVLGYLKARRLIHNYKPTANSYRLILWGMMASYGSIAAYFLKKRSPEAKFLLTLQEGDSQEYLEKGRLGLMGFWLARLVKTADKVQTISFYLKRLAVKHGASFNETEVVPNGVDLNIFNKNVSSEELRELKIRHGITDKQKVVITASRLVYKNAVDVLIKAMNEISDAHLFIAGTGPDESKLKNLAEELKIIARIHFMGDMTHDALSKYYALAHVFARPSRSEGLGSAFLEAMGAGLPVIGTNVGGIPDFLKHNETGLFCEIDNPCDLAAKIKRLIHDEGFRKNISAEGRKLARENYSWDKITQKMSAIFFRLLRP</sequence>